<dbReference type="InterPro" id="IPR036047">
    <property type="entry name" value="F-box-like_dom_sf"/>
</dbReference>
<dbReference type="OrthoDB" id="612216at2759"/>
<protein>
    <submittedName>
        <fullName evidence="2">F-box/LRR-repeat protein 13</fullName>
    </submittedName>
</protein>
<dbReference type="SMART" id="SM00256">
    <property type="entry name" value="FBOX"/>
    <property type="match status" value="1"/>
</dbReference>
<proteinExistence type="predicted"/>
<evidence type="ECO:0000313" key="3">
    <source>
        <dbReference type="Proteomes" id="UP000030645"/>
    </source>
</evidence>
<dbReference type="AlphaFoldDB" id="W9RZS9"/>
<dbReference type="InterPro" id="IPR053781">
    <property type="entry name" value="F-box_AtFBL13-like"/>
</dbReference>
<dbReference type="PANTHER" id="PTHR34145:SF28">
    <property type="entry name" value="F-BOX DOMAIN-CONTAINING PROTEIN"/>
    <property type="match status" value="1"/>
</dbReference>
<dbReference type="Pfam" id="PF23622">
    <property type="entry name" value="LRR_At1g61320_AtMIF1"/>
    <property type="match status" value="1"/>
</dbReference>
<reference evidence="3" key="1">
    <citation type="submission" date="2013-01" db="EMBL/GenBank/DDBJ databases">
        <title>Draft Genome Sequence of a Mulberry Tree, Morus notabilis C.K. Schneid.</title>
        <authorList>
            <person name="He N."/>
            <person name="Zhao S."/>
        </authorList>
    </citation>
    <scope>NUCLEOTIDE SEQUENCE</scope>
</reference>
<keyword evidence="3" id="KW-1185">Reference proteome</keyword>
<dbReference type="InterPro" id="IPR032675">
    <property type="entry name" value="LRR_dom_sf"/>
</dbReference>
<dbReference type="Gene3D" id="3.80.10.10">
    <property type="entry name" value="Ribonuclease Inhibitor"/>
    <property type="match status" value="1"/>
</dbReference>
<evidence type="ECO:0000259" key="1">
    <source>
        <dbReference type="PROSITE" id="PS50181"/>
    </source>
</evidence>
<name>W9RZS9_9ROSA</name>
<dbReference type="PANTHER" id="PTHR34145">
    <property type="entry name" value="OS02G0105600 PROTEIN"/>
    <property type="match status" value="1"/>
</dbReference>
<dbReference type="STRING" id="981085.W9RZS9"/>
<feature type="domain" description="F-box" evidence="1">
    <location>
        <begin position="15"/>
        <end position="71"/>
    </location>
</feature>
<dbReference type="KEGG" id="mnt:21394237"/>
<dbReference type="Pfam" id="PF00646">
    <property type="entry name" value="F-box"/>
    <property type="match status" value="1"/>
</dbReference>
<dbReference type="InterPro" id="IPR053772">
    <property type="entry name" value="At1g61320/At1g61330-like"/>
</dbReference>
<dbReference type="InterPro" id="IPR001810">
    <property type="entry name" value="F-box_dom"/>
</dbReference>
<dbReference type="SUPFAM" id="SSF81383">
    <property type="entry name" value="F-box domain"/>
    <property type="match status" value="1"/>
</dbReference>
<evidence type="ECO:0000313" key="2">
    <source>
        <dbReference type="EMBL" id="EXB80391.1"/>
    </source>
</evidence>
<dbReference type="PROSITE" id="PS50181">
    <property type="entry name" value="FBOX"/>
    <property type="match status" value="1"/>
</dbReference>
<dbReference type="InterPro" id="IPR055357">
    <property type="entry name" value="LRR_At1g61320_AtMIF1"/>
</dbReference>
<dbReference type="CDD" id="cd22160">
    <property type="entry name" value="F-box_AtFBL13-like"/>
    <property type="match status" value="1"/>
</dbReference>
<dbReference type="Gene3D" id="1.20.1280.50">
    <property type="match status" value="1"/>
</dbReference>
<sequence>MAAKRVKKLDGRKKGDQISKLPDSITHQILSFLPTIEVVRMSILSKRWRRVWYSVPALNFYQIHTDLWKERFDKFVDECLKHREIGMRYIADSSITRFSLQMPHDADYTRVDKWLNFLVVKNKMEELDLLLRPLSRTGLTLHYRLPKAILKAQSLTLLKLEGLKMESPLQVCLPFLKLLSLKDVGGLNDHSLEDLLANCPSLEKLVLQDCKDLSAPRVSSSSLKSSEVQLVPRQKIKIEAINLRSLLFTGAQYCRISLATTCAGLESLSLYNVEFLGRCLADYIFKHTLESLTIGGSIGWNDVKNIRSPRLKNLIISQRLSKEAGAVKVDAVNLVSFTYKAHRMKKFCDISLNSPNLRVCNVKLTSQYRIYDTNWYVNLMRLLSDVSCSKNMCLDVYYEEALIIPNELRSICRSSLLAVEHLKVTTYSRLSKMSDLKDSLYWLSPSLKSLSMEQQKNGFHF</sequence>
<organism evidence="2 3">
    <name type="scientific">Morus notabilis</name>
    <dbReference type="NCBI Taxonomy" id="981085"/>
    <lineage>
        <taxon>Eukaryota</taxon>
        <taxon>Viridiplantae</taxon>
        <taxon>Streptophyta</taxon>
        <taxon>Embryophyta</taxon>
        <taxon>Tracheophyta</taxon>
        <taxon>Spermatophyta</taxon>
        <taxon>Magnoliopsida</taxon>
        <taxon>eudicotyledons</taxon>
        <taxon>Gunneridae</taxon>
        <taxon>Pentapetalae</taxon>
        <taxon>rosids</taxon>
        <taxon>fabids</taxon>
        <taxon>Rosales</taxon>
        <taxon>Moraceae</taxon>
        <taxon>Moreae</taxon>
        <taxon>Morus</taxon>
    </lineage>
</organism>
<accession>W9RZS9</accession>
<dbReference type="SUPFAM" id="SSF52047">
    <property type="entry name" value="RNI-like"/>
    <property type="match status" value="1"/>
</dbReference>
<dbReference type="Proteomes" id="UP000030645">
    <property type="component" value="Unassembled WGS sequence"/>
</dbReference>
<gene>
    <name evidence="2" type="ORF">L484_010960</name>
</gene>
<dbReference type="EMBL" id="KE344807">
    <property type="protein sequence ID" value="EXB80391.1"/>
    <property type="molecule type" value="Genomic_DNA"/>
</dbReference>